<proteinExistence type="predicted"/>
<dbReference type="AlphaFoldDB" id="A0AAV6GJZ6"/>
<dbReference type="EMBL" id="JADWDJ010000010">
    <property type="protein sequence ID" value="KAG5275235.1"/>
    <property type="molecule type" value="Genomic_DNA"/>
</dbReference>
<gene>
    <name evidence="2" type="ORF">AALO_G00145110</name>
</gene>
<feature type="region of interest" description="Disordered" evidence="1">
    <location>
        <begin position="48"/>
        <end position="99"/>
    </location>
</feature>
<organism evidence="2 3">
    <name type="scientific">Alosa alosa</name>
    <name type="common">allis shad</name>
    <dbReference type="NCBI Taxonomy" id="278164"/>
    <lineage>
        <taxon>Eukaryota</taxon>
        <taxon>Metazoa</taxon>
        <taxon>Chordata</taxon>
        <taxon>Craniata</taxon>
        <taxon>Vertebrata</taxon>
        <taxon>Euteleostomi</taxon>
        <taxon>Actinopterygii</taxon>
        <taxon>Neopterygii</taxon>
        <taxon>Teleostei</taxon>
        <taxon>Clupei</taxon>
        <taxon>Clupeiformes</taxon>
        <taxon>Clupeoidei</taxon>
        <taxon>Clupeidae</taxon>
        <taxon>Alosa</taxon>
    </lineage>
</organism>
<comment type="caution">
    <text evidence="2">The sequence shown here is derived from an EMBL/GenBank/DDBJ whole genome shotgun (WGS) entry which is preliminary data.</text>
</comment>
<accession>A0AAV6GJZ6</accession>
<name>A0AAV6GJZ6_9TELE</name>
<evidence type="ECO:0000256" key="1">
    <source>
        <dbReference type="SAM" id="MobiDB-lite"/>
    </source>
</evidence>
<reference evidence="2" key="1">
    <citation type="submission" date="2020-10" db="EMBL/GenBank/DDBJ databases">
        <title>Chromosome-scale genome assembly of the Allis shad, Alosa alosa.</title>
        <authorList>
            <person name="Margot Z."/>
            <person name="Christophe K."/>
            <person name="Cabau C."/>
            <person name="Louis A."/>
            <person name="Berthelot C."/>
            <person name="Parey E."/>
            <person name="Roest Crollius H."/>
            <person name="Montfort J."/>
            <person name="Robinson-Rechavi M."/>
            <person name="Bucao C."/>
            <person name="Bouchez O."/>
            <person name="Gislard M."/>
            <person name="Lluch J."/>
            <person name="Milhes M."/>
            <person name="Lampietro C."/>
            <person name="Lopez Roques C."/>
            <person name="Donnadieu C."/>
            <person name="Braasch I."/>
            <person name="Desvignes T."/>
            <person name="Postlethwait J."/>
            <person name="Bobe J."/>
            <person name="Guiguen Y."/>
        </authorList>
    </citation>
    <scope>NUCLEOTIDE SEQUENCE</scope>
    <source>
        <strain evidence="2">M-15738</strain>
        <tissue evidence="2">Blood</tissue>
    </source>
</reference>
<dbReference type="Proteomes" id="UP000823561">
    <property type="component" value="Chromosome 10"/>
</dbReference>
<evidence type="ECO:0000313" key="3">
    <source>
        <dbReference type="Proteomes" id="UP000823561"/>
    </source>
</evidence>
<sequence length="99" mass="10925">MCWPSLSCVGRSGLGVSASREKMEPSRSYGGGIAEYFMKRQLCLSTNKLPEASPKTTGKTLPQPREHYGAVGIRGGMRKRRRGRRACDSRGEWPSGHNI</sequence>
<feature type="compositionally biased region" description="Polar residues" evidence="1">
    <location>
        <begin position="48"/>
        <end position="60"/>
    </location>
</feature>
<protein>
    <submittedName>
        <fullName evidence="2">Uncharacterized protein</fullName>
    </submittedName>
</protein>
<keyword evidence="3" id="KW-1185">Reference proteome</keyword>
<evidence type="ECO:0000313" key="2">
    <source>
        <dbReference type="EMBL" id="KAG5275235.1"/>
    </source>
</evidence>